<dbReference type="EMBL" id="WHLY01000002">
    <property type="protein sequence ID" value="MPR34514.1"/>
    <property type="molecule type" value="Genomic_DNA"/>
</dbReference>
<keyword evidence="1" id="KW-0472">Membrane</keyword>
<keyword evidence="1" id="KW-1133">Transmembrane helix</keyword>
<gene>
    <name evidence="2" type="ORF">GBK04_14400</name>
</gene>
<dbReference type="AlphaFoldDB" id="A0A7C9BHV2"/>
<accession>A0A7C9BHV2</accession>
<reference evidence="2 3" key="1">
    <citation type="submission" date="2019-10" db="EMBL/GenBank/DDBJ databases">
        <title>Draft Genome Sequence of Cytophagaceae sp. SJW1-29.</title>
        <authorList>
            <person name="Choi A."/>
        </authorList>
    </citation>
    <scope>NUCLEOTIDE SEQUENCE [LARGE SCALE GENOMIC DNA]</scope>
    <source>
        <strain evidence="2 3">SJW1-29</strain>
    </source>
</reference>
<organism evidence="2 3">
    <name type="scientific">Salmonirosea aquatica</name>
    <dbReference type="NCBI Taxonomy" id="2654236"/>
    <lineage>
        <taxon>Bacteria</taxon>
        <taxon>Pseudomonadati</taxon>
        <taxon>Bacteroidota</taxon>
        <taxon>Cytophagia</taxon>
        <taxon>Cytophagales</taxon>
        <taxon>Spirosomataceae</taxon>
        <taxon>Salmonirosea</taxon>
    </lineage>
</organism>
<dbReference type="Pfam" id="PF04977">
    <property type="entry name" value="DivIC"/>
    <property type="match status" value="1"/>
</dbReference>
<dbReference type="RefSeq" id="WP_152760803.1">
    <property type="nucleotide sequence ID" value="NZ_WHLY01000002.1"/>
</dbReference>
<dbReference type="Proteomes" id="UP000479293">
    <property type="component" value="Unassembled WGS sequence"/>
</dbReference>
<protein>
    <submittedName>
        <fullName evidence="2">Septum formation initiator family protein</fullName>
    </submittedName>
</protein>
<proteinExistence type="predicted"/>
<name>A0A7C9BHV2_9BACT</name>
<keyword evidence="3" id="KW-1185">Reference proteome</keyword>
<evidence type="ECO:0000313" key="2">
    <source>
        <dbReference type="EMBL" id="MPR34514.1"/>
    </source>
</evidence>
<sequence length="111" mass="13637">MARLPYWLLRLMRYLRNFYIATLVGWVVWVVFIDDNNIFVVLSNRQKMKDLEQDRLYYQEQVRLVKKERQEVFGNQAMVEKWAREKYLMRKPTEDVYVIVDENGQSIEKLK</sequence>
<evidence type="ECO:0000313" key="3">
    <source>
        <dbReference type="Proteomes" id="UP000479293"/>
    </source>
</evidence>
<dbReference type="InterPro" id="IPR007060">
    <property type="entry name" value="FtsL/DivIC"/>
</dbReference>
<feature type="transmembrane region" description="Helical" evidence="1">
    <location>
        <begin position="20"/>
        <end position="42"/>
    </location>
</feature>
<keyword evidence="1" id="KW-0812">Transmembrane</keyword>
<evidence type="ECO:0000256" key="1">
    <source>
        <dbReference type="SAM" id="Phobius"/>
    </source>
</evidence>
<comment type="caution">
    <text evidence="2">The sequence shown here is derived from an EMBL/GenBank/DDBJ whole genome shotgun (WGS) entry which is preliminary data.</text>
</comment>